<evidence type="ECO:0000256" key="8">
    <source>
        <dbReference type="ARBA" id="ARBA00023235"/>
    </source>
</evidence>
<dbReference type="SUPFAM" id="SSF52540">
    <property type="entry name" value="P-loop containing nucleoside triphosphate hydrolases"/>
    <property type="match status" value="2"/>
</dbReference>
<feature type="region of interest" description="Disordered" evidence="10">
    <location>
        <begin position="180"/>
        <end position="201"/>
    </location>
</feature>
<dbReference type="CDD" id="cd18809">
    <property type="entry name" value="SF1_C_RecD"/>
    <property type="match status" value="1"/>
</dbReference>
<dbReference type="InterPro" id="IPR010285">
    <property type="entry name" value="DNA_helicase_pif1-like_DEAD"/>
</dbReference>
<evidence type="ECO:0000259" key="12">
    <source>
        <dbReference type="Pfam" id="PF05970"/>
    </source>
</evidence>
<evidence type="ECO:0000256" key="9">
    <source>
        <dbReference type="RuleBase" id="RU363044"/>
    </source>
</evidence>
<accession>A0ABR2VXI4</accession>
<dbReference type="InterPro" id="IPR051055">
    <property type="entry name" value="PIF1_helicase"/>
</dbReference>
<feature type="domain" description="DNA helicase Pif1-like DEAD-box helicase" evidence="12">
    <location>
        <begin position="239"/>
        <end position="390"/>
    </location>
</feature>
<dbReference type="PANTHER" id="PTHR47642:SF5">
    <property type="entry name" value="ATP-DEPENDENT DNA HELICASE"/>
    <property type="match status" value="1"/>
</dbReference>
<dbReference type="InterPro" id="IPR037056">
    <property type="entry name" value="RNase_H1_N_sf"/>
</dbReference>
<keyword evidence="3 9" id="KW-0378">Hydrolase</keyword>
<keyword evidence="1 9" id="KW-0547">Nucleotide-binding</keyword>
<evidence type="ECO:0000313" key="15">
    <source>
        <dbReference type="Proteomes" id="UP001479436"/>
    </source>
</evidence>
<dbReference type="SUPFAM" id="SSF55658">
    <property type="entry name" value="L9 N-domain-like"/>
    <property type="match status" value="1"/>
</dbReference>
<evidence type="ECO:0000256" key="5">
    <source>
        <dbReference type="ARBA" id="ARBA00022840"/>
    </source>
</evidence>
<comment type="catalytic activity">
    <reaction evidence="9">
        <text>ATP + H2O = ADP + phosphate + H(+)</text>
        <dbReference type="Rhea" id="RHEA:13065"/>
        <dbReference type="ChEBI" id="CHEBI:15377"/>
        <dbReference type="ChEBI" id="CHEBI:15378"/>
        <dbReference type="ChEBI" id="CHEBI:30616"/>
        <dbReference type="ChEBI" id="CHEBI:43474"/>
        <dbReference type="ChEBI" id="CHEBI:456216"/>
        <dbReference type="EC" id="5.6.2.3"/>
    </reaction>
</comment>
<dbReference type="CDD" id="cd18037">
    <property type="entry name" value="DEXSc_Pif1_like"/>
    <property type="match status" value="1"/>
</dbReference>
<evidence type="ECO:0000256" key="6">
    <source>
        <dbReference type="ARBA" id="ARBA00023125"/>
    </source>
</evidence>
<dbReference type="EMBL" id="JASJQH010007422">
    <property type="protein sequence ID" value="KAK9709276.1"/>
    <property type="molecule type" value="Genomic_DNA"/>
</dbReference>
<keyword evidence="7 9" id="KW-0234">DNA repair</keyword>
<dbReference type="InterPro" id="IPR009027">
    <property type="entry name" value="Ribosomal_bL9/RNase_H1_N"/>
</dbReference>
<dbReference type="InterPro" id="IPR011320">
    <property type="entry name" value="RNase_H1_N"/>
</dbReference>
<keyword evidence="4 9" id="KW-0347">Helicase</keyword>
<dbReference type="InterPro" id="IPR027417">
    <property type="entry name" value="P-loop_NTPase"/>
</dbReference>
<name>A0ABR2VXI4_9FUNG</name>
<keyword evidence="6" id="KW-0238">DNA-binding</keyword>
<proteinExistence type="inferred from homology"/>
<feature type="domain" description="DNA helicase Pif1-like 2B" evidence="13">
    <location>
        <begin position="542"/>
        <end position="580"/>
    </location>
</feature>
<dbReference type="Proteomes" id="UP001479436">
    <property type="component" value="Unassembled WGS sequence"/>
</dbReference>
<organism evidence="14 15">
    <name type="scientific">Basidiobolus ranarum</name>
    <dbReference type="NCBI Taxonomy" id="34480"/>
    <lineage>
        <taxon>Eukaryota</taxon>
        <taxon>Fungi</taxon>
        <taxon>Fungi incertae sedis</taxon>
        <taxon>Zoopagomycota</taxon>
        <taxon>Entomophthoromycotina</taxon>
        <taxon>Basidiobolomycetes</taxon>
        <taxon>Basidiobolales</taxon>
        <taxon>Basidiobolaceae</taxon>
        <taxon>Basidiobolus</taxon>
    </lineage>
</organism>
<evidence type="ECO:0000256" key="3">
    <source>
        <dbReference type="ARBA" id="ARBA00022801"/>
    </source>
</evidence>
<evidence type="ECO:0000256" key="4">
    <source>
        <dbReference type="ARBA" id="ARBA00022806"/>
    </source>
</evidence>
<evidence type="ECO:0000256" key="10">
    <source>
        <dbReference type="SAM" id="MobiDB-lite"/>
    </source>
</evidence>
<comment type="cofactor">
    <cofactor evidence="9">
        <name>Mg(2+)</name>
        <dbReference type="ChEBI" id="CHEBI:18420"/>
    </cofactor>
</comment>
<protein>
    <recommendedName>
        <fullName evidence="9">ATP-dependent DNA helicase</fullName>
        <ecNumber evidence="9">5.6.2.3</ecNumber>
    </recommendedName>
</protein>
<evidence type="ECO:0000313" key="14">
    <source>
        <dbReference type="EMBL" id="KAK9709276.1"/>
    </source>
</evidence>
<dbReference type="Pfam" id="PF21530">
    <property type="entry name" value="Pif1_2B_dom"/>
    <property type="match status" value="1"/>
</dbReference>
<keyword evidence="8" id="KW-0413">Isomerase</keyword>
<dbReference type="EC" id="5.6.2.3" evidence="9"/>
<keyword evidence="15" id="KW-1185">Reference proteome</keyword>
<feature type="domain" description="Ribonuclease H1 N-terminal" evidence="11">
    <location>
        <begin position="6"/>
        <end position="49"/>
    </location>
</feature>
<evidence type="ECO:0000259" key="11">
    <source>
        <dbReference type="Pfam" id="PF01693"/>
    </source>
</evidence>
<evidence type="ECO:0000256" key="1">
    <source>
        <dbReference type="ARBA" id="ARBA00022741"/>
    </source>
</evidence>
<dbReference type="Gene3D" id="3.40.970.10">
    <property type="entry name" value="Ribonuclease H1, N-terminal domain"/>
    <property type="match status" value="1"/>
</dbReference>
<dbReference type="Gene3D" id="3.40.50.300">
    <property type="entry name" value="P-loop containing nucleotide triphosphate hydrolases"/>
    <property type="match status" value="2"/>
</dbReference>
<dbReference type="InterPro" id="IPR049163">
    <property type="entry name" value="Pif1-like_2B_dom"/>
</dbReference>
<keyword evidence="2 9" id="KW-0227">DNA damage</keyword>
<keyword evidence="9" id="KW-0233">DNA recombination</keyword>
<reference evidence="14 15" key="1">
    <citation type="submission" date="2023-04" db="EMBL/GenBank/DDBJ databases">
        <title>Genome of Basidiobolus ranarum AG-B5.</title>
        <authorList>
            <person name="Stajich J.E."/>
            <person name="Carter-House D."/>
            <person name="Gryganskyi A."/>
        </authorList>
    </citation>
    <scope>NUCLEOTIDE SEQUENCE [LARGE SCALE GENOMIC DNA]</scope>
    <source>
        <strain evidence="14 15">AG-B5</strain>
    </source>
</reference>
<comment type="caution">
    <text evidence="14">The sequence shown here is derived from an EMBL/GenBank/DDBJ whole genome shotgun (WGS) entry which is preliminary data.</text>
</comment>
<gene>
    <name evidence="14" type="ORF">K7432_018631</name>
</gene>
<dbReference type="Pfam" id="PF05970">
    <property type="entry name" value="PIF1"/>
    <property type="match status" value="1"/>
</dbReference>
<comment type="similarity">
    <text evidence="9">Belongs to the helicase family.</text>
</comment>
<sequence>MRSRNKYYAVRKGRIPGIFSDWKSCQAQVHKFKSAQFKSFETLSEATNYLDAKPEQLEHCTESNSWKIVFGKSNPDQKNVPYTSHEAVSLPFKDHDELDLDLALEYYFDSMPEIAAETEEVLTPYIRTELRKNGFIFSEYVDPTWLAAPTNLTEEPPDVIEAEQRIYSSTMTEPTFKENIRKKSPSPECIQPGGLNSNVNQTAKTPVEEDSFFDWKSDFIAFNDSFEEFEMTETEKVNLSLEQQQVLEAFQKESNLFITGSAGVGKSFILKEVIKKCYAMKRFCAVTASTGIAAIALNGHTVHSFARLNLGQDPATKIAAKILYNSTCKSTRELMKTLEVLIIDEISMLSDDIFEKLNVVLQMVRDKPVPFGGVQMVICGDFYQLPPVPSKRYCPVCGSDANASAPNHGRTMVYCVGEVNNDLCGTLYDTETRFVFESKIWDASEFLVFEMKQVFRQSDEHFVKVLNKIRLGICDSEVLATLQGCNRSVHNESISRLYCTRDQVMHENTREFLKIPEAVYCYEALDGWPHPQFAYLADQISQGPIPDQIKLKVGCKVLLVKNINFKLGLVNGAQGVITRFEQIRPTHKHPEYKSEPYPLQTAFNAWEAMETHQWVPVVKFANGIECAIKQTYWTIETMSCVIAWRIGLPLILSFAITVHKSQGMTLDYVRISLQRAFSPGQAYVAISRARSLENLQLDMFNDWVIRAHPRVKEFYQKIQEPVIRSSMTIKRKWESTKSTPNAIDCGIFERGLSKTPDHFGDKGMPDQKEQRLHELPSEVPRKSLRYFNV</sequence>
<dbReference type="Pfam" id="PF01693">
    <property type="entry name" value="Cauli_VI"/>
    <property type="match status" value="1"/>
</dbReference>
<evidence type="ECO:0000256" key="2">
    <source>
        <dbReference type="ARBA" id="ARBA00022763"/>
    </source>
</evidence>
<evidence type="ECO:0000256" key="7">
    <source>
        <dbReference type="ARBA" id="ARBA00023204"/>
    </source>
</evidence>
<dbReference type="PANTHER" id="PTHR47642">
    <property type="entry name" value="ATP-DEPENDENT DNA HELICASE"/>
    <property type="match status" value="1"/>
</dbReference>
<keyword evidence="5 9" id="KW-0067">ATP-binding</keyword>
<evidence type="ECO:0000259" key="13">
    <source>
        <dbReference type="Pfam" id="PF21530"/>
    </source>
</evidence>